<evidence type="ECO:0000313" key="2">
    <source>
        <dbReference type="Proteomes" id="UP000243201"/>
    </source>
</evidence>
<reference evidence="1 2" key="1">
    <citation type="submission" date="2017-09" db="EMBL/GenBank/DDBJ databases">
        <title>Bacterial strain isolated from the female urinary microbiota.</title>
        <authorList>
            <person name="Thomas-White K."/>
            <person name="Kumar N."/>
            <person name="Forster S."/>
            <person name="Putonti C."/>
            <person name="Lawley T."/>
            <person name="Wolfe A.J."/>
        </authorList>
    </citation>
    <scope>NUCLEOTIDE SEQUENCE [LARGE SCALE GENOMIC DNA]</scope>
    <source>
        <strain evidence="1 2">UMB0744</strain>
    </source>
</reference>
<organism evidence="1 2">
    <name type="scientific">Varibaculum cambriense</name>
    <dbReference type="NCBI Taxonomy" id="184870"/>
    <lineage>
        <taxon>Bacteria</taxon>
        <taxon>Bacillati</taxon>
        <taxon>Actinomycetota</taxon>
        <taxon>Actinomycetes</taxon>
        <taxon>Actinomycetales</taxon>
        <taxon>Actinomycetaceae</taxon>
        <taxon>Varibaculum</taxon>
    </lineage>
</organism>
<dbReference type="Proteomes" id="UP000243201">
    <property type="component" value="Unassembled WGS sequence"/>
</dbReference>
<protein>
    <submittedName>
        <fullName evidence="1">Uncharacterized protein</fullName>
    </submittedName>
</protein>
<gene>
    <name evidence="1" type="ORF">CJ240_02325</name>
</gene>
<comment type="caution">
    <text evidence="1">The sequence shown here is derived from an EMBL/GenBank/DDBJ whole genome shotgun (WGS) entry which is preliminary data.</text>
</comment>
<accession>A0ABX4USF0</accession>
<keyword evidence="2" id="KW-1185">Reference proteome</keyword>
<evidence type="ECO:0000313" key="1">
    <source>
        <dbReference type="EMBL" id="PMB91179.1"/>
    </source>
</evidence>
<proteinExistence type="predicted"/>
<name>A0ABX4USF0_9ACTO</name>
<dbReference type="EMBL" id="PNGC01000001">
    <property type="protein sequence ID" value="PMB91179.1"/>
    <property type="molecule type" value="Genomic_DNA"/>
</dbReference>
<sequence length="25" mass="2972">MLCDIKDQELVVIAIEIGHRSRIYR</sequence>